<accession>A0A8H3HX40</accession>
<dbReference type="GO" id="GO:0016567">
    <property type="term" value="P:protein ubiquitination"/>
    <property type="evidence" value="ECO:0007669"/>
    <property type="project" value="UniProtKB-UniPathway"/>
</dbReference>
<dbReference type="UniPathway" id="UPA00143"/>
<sequence>MGSTGKLISPHVPQVLEYCAHPKDNIILQEFDPLYDGSSGQQKASEWEAQFVQVDHGILFDIIQAANYLDIKPLLDLGTKSVSDSIKGKTPEEIRKIFSIASDFTPEEEAQIKRVRENGCVEDR</sequence>
<comment type="subunit">
    <text evidence="1">Component of the SCF (SKP1-CUL1-F-box protein) E3 ubiquitin ligase complexes.</text>
</comment>
<comment type="similarity">
    <text evidence="1">Belongs to the SKP1 family.</text>
</comment>
<evidence type="ECO:0000313" key="3">
    <source>
        <dbReference type="EMBL" id="CAE7140932.1"/>
    </source>
</evidence>
<comment type="pathway">
    <text evidence="1">Protein modification; protein ubiquitination.</text>
</comment>
<dbReference type="Proteomes" id="UP000663827">
    <property type="component" value="Unassembled WGS sequence"/>
</dbReference>
<proteinExistence type="inferred from homology"/>
<dbReference type="InterPro" id="IPR036296">
    <property type="entry name" value="SKP1-like_dim_sf"/>
</dbReference>
<dbReference type="Pfam" id="PF01466">
    <property type="entry name" value="Skp1"/>
    <property type="match status" value="1"/>
</dbReference>
<dbReference type="PIRSF" id="PIRSF028729">
    <property type="entry name" value="E3_ubiquit_lig_SCF_Skp"/>
    <property type="match status" value="1"/>
</dbReference>
<gene>
    <name evidence="3" type="ORF">RDB_LOCUS75126</name>
</gene>
<dbReference type="Gene3D" id="3.30.710.10">
    <property type="entry name" value="Potassium Channel Kv1.1, Chain A"/>
    <property type="match status" value="1"/>
</dbReference>
<dbReference type="InterPro" id="IPR011333">
    <property type="entry name" value="SKP1/BTB/POZ_sf"/>
</dbReference>
<keyword evidence="1" id="KW-0833">Ubl conjugation pathway</keyword>
<evidence type="ECO:0000259" key="2">
    <source>
        <dbReference type="Pfam" id="PF01466"/>
    </source>
</evidence>
<name>A0A8H3HX40_9AGAM</name>
<dbReference type="GO" id="GO:0006511">
    <property type="term" value="P:ubiquitin-dependent protein catabolic process"/>
    <property type="evidence" value="ECO:0007669"/>
    <property type="project" value="InterPro"/>
</dbReference>
<protein>
    <recommendedName>
        <fullName evidence="1">E3 ubiquitin ligase complex SCF subunit</fullName>
    </recommendedName>
</protein>
<comment type="caution">
    <text evidence="3">The sequence shown here is derived from an EMBL/GenBank/DDBJ whole genome shotgun (WGS) entry which is preliminary data.</text>
</comment>
<dbReference type="InterPro" id="IPR016897">
    <property type="entry name" value="SKP1"/>
</dbReference>
<dbReference type="AlphaFoldDB" id="A0A8H3HX40"/>
<reference evidence="3" key="1">
    <citation type="submission" date="2021-01" db="EMBL/GenBank/DDBJ databases">
        <authorList>
            <person name="Kaushik A."/>
        </authorList>
    </citation>
    <scope>NUCLEOTIDE SEQUENCE</scope>
    <source>
        <strain evidence="3">AG5</strain>
    </source>
</reference>
<evidence type="ECO:0000313" key="4">
    <source>
        <dbReference type="Proteomes" id="UP000663827"/>
    </source>
</evidence>
<dbReference type="EMBL" id="CAJNJQ010001511">
    <property type="protein sequence ID" value="CAE7140932.1"/>
    <property type="molecule type" value="Genomic_DNA"/>
</dbReference>
<organism evidence="3 4">
    <name type="scientific">Rhizoctonia solani</name>
    <dbReference type="NCBI Taxonomy" id="456999"/>
    <lineage>
        <taxon>Eukaryota</taxon>
        <taxon>Fungi</taxon>
        <taxon>Dikarya</taxon>
        <taxon>Basidiomycota</taxon>
        <taxon>Agaricomycotina</taxon>
        <taxon>Agaricomycetes</taxon>
        <taxon>Cantharellales</taxon>
        <taxon>Ceratobasidiaceae</taxon>
        <taxon>Rhizoctonia</taxon>
    </lineage>
</organism>
<dbReference type="PANTHER" id="PTHR11165">
    <property type="entry name" value="SKP1"/>
    <property type="match status" value="1"/>
</dbReference>
<dbReference type="InterPro" id="IPR016072">
    <property type="entry name" value="Skp1_comp_dimer"/>
</dbReference>
<evidence type="ECO:0000256" key="1">
    <source>
        <dbReference type="PIRNR" id="PIRNR028729"/>
    </source>
</evidence>
<dbReference type="SUPFAM" id="SSF81382">
    <property type="entry name" value="Skp1 dimerisation domain-like"/>
    <property type="match status" value="1"/>
</dbReference>
<feature type="domain" description="SKP1 component dimerisation" evidence="2">
    <location>
        <begin position="72"/>
        <end position="115"/>
    </location>
</feature>
<comment type="function">
    <text evidence="1">Essential component of the SCF (SKP1-CUL1-F-box protein) E3 ubiquitin ligase complexes, which mediate the ubiquitination and subsequent proteasomal degradation of target proteins.</text>
</comment>